<dbReference type="InterPro" id="IPR002921">
    <property type="entry name" value="Fungal_lipase-type"/>
</dbReference>
<dbReference type="SUPFAM" id="SSF53474">
    <property type="entry name" value="alpha/beta-Hydrolases"/>
    <property type="match status" value="1"/>
</dbReference>
<evidence type="ECO:0000313" key="3">
    <source>
        <dbReference type="Proteomes" id="UP000651977"/>
    </source>
</evidence>
<organism evidence="2 3">
    <name type="scientific">Agarivorans gilvus</name>
    <dbReference type="NCBI Taxonomy" id="680279"/>
    <lineage>
        <taxon>Bacteria</taxon>
        <taxon>Pseudomonadati</taxon>
        <taxon>Pseudomonadota</taxon>
        <taxon>Gammaproteobacteria</taxon>
        <taxon>Alteromonadales</taxon>
        <taxon>Alteromonadaceae</taxon>
        <taxon>Agarivorans</taxon>
    </lineage>
</organism>
<dbReference type="EMBL" id="BMDY01000077">
    <property type="protein sequence ID" value="GGB22561.1"/>
    <property type="molecule type" value="Genomic_DNA"/>
</dbReference>
<keyword evidence="3" id="KW-1185">Reference proteome</keyword>
<reference evidence="3" key="1">
    <citation type="journal article" date="2019" name="Int. J. Syst. Evol. Microbiol.">
        <title>The Global Catalogue of Microorganisms (GCM) 10K type strain sequencing project: providing services to taxonomists for standard genome sequencing and annotation.</title>
        <authorList>
            <consortium name="The Broad Institute Genomics Platform"/>
            <consortium name="The Broad Institute Genome Sequencing Center for Infectious Disease"/>
            <person name="Wu L."/>
            <person name="Ma J."/>
        </authorList>
    </citation>
    <scope>NUCLEOTIDE SEQUENCE [LARGE SCALE GENOMIC DNA]</scope>
    <source>
        <strain evidence="3">CGMCC 1.10131</strain>
    </source>
</reference>
<protein>
    <recommendedName>
        <fullName evidence="1">Fungal lipase-type domain-containing protein</fullName>
    </recommendedName>
</protein>
<accession>A0ABQ1I816</accession>
<feature type="domain" description="Fungal lipase-type" evidence="1">
    <location>
        <begin position="1"/>
        <end position="61"/>
    </location>
</feature>
<evidence type="ECO:0000313" key="2">
    <source>
        <dbReference type="EMBL" id="GGB22561.1"/>
    </source>
</evidence>
<gene>
    <name evidence="2" type="ORF">GCM10007414_39770</name>
</gene>
<dbReference type="Proteomes" id="UP000651977">
    <property type="component" value="Unassembled WGS sequence"/>
</dbReference>
<dbReference type="Pfam" id="PF01764">
    <property type="entry name" value="Lipase_3"/>
    <property type="match status" value="1"/>
</dbReference>
<sequence length="238" mass="26065">MAGLTADWIKASPEFKGKVYLYTFGAPRVGLNGFATKTTGRVDKIFRCIHGADPVPKIPVWPFYHAPITGAEYLLERTQDIRLSAHSMITGPGYINTANQQSWDNVYSQTVANLRKRVVLNYQHRIHTTYSAGWADKIAAAIVTLLVDGGFAATVGALQASGAAIGTVYDVMAKSVATIAKMNAELQDRVKGLLGCMLVYAGKGANYAIKYTEQFIRWVFNITIARIYAAARQALKQQ</sequence>
<comment type="caution">
    <text evidence="2">The sequence shown here is derived from an EMBL/GenBank/DDBJ whole genome shotgun (WGS) entry which is preliminary data.</text>
</comment>
<name>A0ABQ1I816_9ALTE</name>
<dbReference type="Gene3D" id="3.40.50.1820">
    <property type="entry name" value="alpha/beta hydrolase"/>
    <property type="match status" value="1"/>
</dbReference>
<dbReference type="InterPro" id="IPR029058">
    <property type="entry name" value="AB_hydrolase_fold"/>
</dbReference>
<evidence type="ECO:0000259" key="1">
    <source>
        <dbReference type="Pfam" id="PF01764"/>
    </source>
</evidence>
<proteinExistence type="predicted"/>